<sequence length="276" mass="31044">MGEGFRACHIPKGGGMEIERVLSLLGPLEVEIYDIKKPKSVVKPDSLKNRVTNLTTEVIQSVLDLVGDRKGKRGEEGRKERERERREGGRKENKGGRKESKRGREGGKEEGRKENKGGREGERKELRRELRGRRERKGGREGFPLLPPKFPQGNSMGKPAGSQQPHLLRLQPPLPPLGILFPRLGKEISLKRWPSRGQVVFRCLCQHCQLSVVAAAFPCSLLPVLIRYKPSGVLEVISCLSSRQEREGRKELGREGGRDGERKGGREERIREGGRE</sequence>
<protein>
    <submittedName>
        <fullName evidence="2">Uncharacterized protein</fullName>
    </submittedName>
</protein>
<feature type="region of interest" description="Disordered" evidence="1">
    <location>
        <begin position="69"/>
        <end position="167"/>
    </location>
</feature>
<gene>
    <name evidence="2" type="ORF">L345_16527</name>
</gene>
<evidence type="ECO:0000256" key="1">
    <source>
        <dbReference type="SAM" id="MobiDB-lite"/>
    </source>
</evidence>
<keyword evidence="3" id="KW-1185">Reference proteome</keyword>
<feature type="compositionally biased region" description="Basic and acidic residues" evidence="1">
    <location>
        <begin position="69"/>
        <end position="129"/>
    </location>
</feature>
<dbReference type="AlphaFoldDB" id="V8N868"/>
<organism evidence="2 3">
    <name type="scientific">Ophiophagus hannah</name>
    <name type="common">King cobra</name>
    <name type="synonym">Naja hannah</name>
    <dbReference type="NCBI Taxonomy" id="8665"/>
    <lineage>
        <taxon>Eukaryota</taxon>
        <taxon>Metazoa</taxon>
        <taxon>Chordata</taxon>
        <taxon>Craniata</taxon>
        <taxon>Vertebrata</taxon>
        <taxon>Euteleostomi</taxon>
        <taxon>Lepidosauria</taxon>
        <taxon>Squamata</taxon>
        <taxon>Bifurcata</taxon>
        <taxon>Unidentata</taxon>
        <taxon>Episquamata</taxon>
        <taxon>Toxicofera</taxon>
        <taxon>Serpentes</taxon>
        <taxon>Colubroidea</taxon>
        <taxon>Elapidae</taxon>
        <taxon>Elapinae</taxon>
        <taxon>Ophiophagus</taxon>
    </lineage>
</organism>
<feature type="non-terminal residue" evidence="2">
    <location>
        <position position="1"/>
    </location>
</feature>
<name>V8N868_OPHHA</name>
<reference evidence="2 3" key="1">
    <citation type="journal article" date="2013" name="Proc. Natl. Acad. Sci. U.S.A.">
        <title>The king cobra genome reveals dynamic gene evolution and adaptation in the snake venom system.</title>
        <authorList>
            <person name="Vonk F.J."/>
            <person name="Casewell N.R."/>
            <person name="Henkel C.V."/>
            <person name="Heimberg A.M."/>
            <person name="Jansen H.J."/>
            <person name="McCleary R.J."/>
            <person name="Kerkkamp H.M."/>
            <person name="Vos R.A."/>
            <person name="Guerreiro I."/>
            <person name="Calvete J.J."/>
            <person name="Wuster W."/>
            <person name="Woods A.E."/>
            <person name="Logan J.M."/>
            <person name="Harrison R.A."/>
            <person name="Castoe T.A."/>
            <person name="de Koning A.P."/>
            <person name="Pollock D.D."/>
            <person name="Yandell M."/>
            <person name="Calderon D."/>
            <person name="Renjifo C."/>
            <person name="Currier R.B."/>
            <person name="Salgado D."/>
            <person name="Pla D."/>
            <person name="Sanz L."/>
            <person name="Hyder A.S."/>
            <person name="Ribeiro J.M."/>
            <person name="Arntzen J.W."/>
            <person name="van den Thillart G.E."/>
            <person name="Boetzer M."/>
            <person name="Pirovano W."/>
            <person name="Dirks R.P."/>
            <person name="Spaink H.P."/>
            <person name="Duboule D."/>
            <person name="McGlinn E."/>
            <person name="Kini R.M."/>
            <person name="Richardson M.K."/>
        </authorList>
    </citation>
    <scope>NUCLEOTIDE SEQUENCE</scope>
    <source>
        <tissue evidence="2">Blood</tissue>
    </source>
</reference>
<comment type="caution">
    <text evidence="2">The sequence shown here is derived from an EMBL/GenBank/DDBJ whole genome shotgun (WGS) entry which is preliminary data.</text>
</comment>
<dbReference type="EMBL" id="AZIM01007806">
    <property type="protein sequence ID" value="ETE57757.1"/>
    <property type="molecule type" value="Genomic_DNA"/>
</dbReference>
<accession>V8N868</accession>
<proteinExistence type="predicted"/>
<feature type="region of interest" description="Disordered" evidence="1">
    <location>
        <begin position="243"/>
        <end position="276"/>
    </location>
</feature>
<evidence type="ECO:0000313" key="2">
    <source>
        <dbReference type="EMBL" id="ETE57757.1"/>
    </source>
</evidence>
<evidence type="ECO:0000313" key="3">
    <source>
        <dbReference type="Proteomes" id="UP000018936"/>
    </source>
</evidence>
<dbReference type="Proteomes" id="UP000018936">
    <property type="component" value="Unassembled WGS sequence"/>
</dbReference>